<dbReference type="Proteomes" id="UP000644548">
    <property type="component" value="Unassembled WGS sequence"/>
</dbReference>
<keyword evidence="1" id="KW-0472">Membrane</keyword>
<keyword evidence="1" id="KW-1133">Transmembrane helix</keyword>
<evidence type="ECO:0000256" key="1">
    <source>
        <dbReference type="SAM" id="Phobius"/>
    </source>
</evidence>
<name>A0ABQ2S7V5_9DEIO</name>
<gene>
    <name evidence="2" type="ORF">GCM10008960_35850</name>
</gene>
<feature type="transmembrane region" description="Helical" evidence="1">
    <location>
        <begin position="348"/>
        <end position="378"/>
    </location>
</feature>
<comment type="caution">
    <text evidence="2">The sequence shown here is derived from an EMBL/GenBank/DDBJ whole genome shotgun (WGS) entry which is preliminary data.</text>
</comment>
<dbReference type="EMBL" id="BMQN01000016">
    <property type="protein sequence ID" value="GGS06245.1"/>
    <property type="molecule type" value="Genomic_DNA"/>
</dbReference>
<feature type="transmembrane region" description="Helical" evidence="1">
    <location>
        <begin position="410"/>
        <end position="428"/>
    </location>
</feature>
<proteinExistence type="predicted"/>
<feature type="transmembrane region" description="Helical" evidence="1">
    <location>
        <begin position="478"/>
        <end position="496"/>
    </location>
</feature>
<keyword evidence="3" id="KW-1185">Reference proteome</keyword>
<dbReference type="Pfam" id="PF18949">
    <property type="entry name" value="DUF5693"/>
    <property type="match status" value="1"/>
</dbReference>
<feature type="transmembrane region" description="Helical" evidence="1">
    <location>
        <begin position="384"/>
        <end position="403"/>
    </location>
</feature>
<evidence type="ECO:0008006" key="4">
    <source>
        <dbReference type="Google" id="ProtNLM"/>
    </source>
</evidence>
<feature type="transmembrane region" description="Helical" evidence="1">
    <location>
        <begin position="25"/>
        <end position="45"/>
    </location>
</feature>
<feature type="transmembrane region" description="Helical" evidence="1">
    <location>
        <begin position="440"/>
        <end position="458"/>
    </location>
</feature>
<feature type="transmembrane region" description="Helical" evidence="1">
    <location>
        <begin position="581"/>
        <end position="602"/>
    </location>
</feature>
<sequence length="616" mass="66373">MTQPAHPTPPNSPGLTVPAPSRHPLTPWLLGLILLSALPALILAFGRVSYEQSQKTAALVMDYPALVTQARRFGRDPLELLGEYQRRGVNSVAIYEDVIGNLGQRGEVYLKSGADLRAETGDAAVSPRNFYLRSLKPGVAEALPARYTIPTRQVQVGGQTWTEWPTDPTFLPVGPDPVLMQQLKARGFMLVYRPYADDAVREPGADWPDVPFILFNSEEVIGARTPELLAKINDRLGNRVPALIEATPQRGLDTLIATHGAARTFSVNPAWQQRLDPITLASKYNLAARERSMRLLYVRPYPTVNETNDLLTRTTDLLKKSGVQVTQPVIEPFHENTLLRSLSLIGPVAALLLLGLSFPLIRLGLLAAAGSGALALVMNKFDPFAGAALIAAVTFPALGLVLRRARVSDWFVATGLSLTGVLFVSALGATKDSVLGLEPFRGVGLTLLLPLLLVAASFLPRQDLRKTIADVYHAPIKLGDILIMAAAAAVFALVFLRRGNATGASVSDTEAKIRQDLQDTLVRPRFKEMAGHPLGLLGLSGTLPGYFGALLILGGVVGQSSILNTFSHFHTPLLISAQRCFLGLGIGLIAGLIAIQLVRAALHLWRTYGGASEVRA</sequence>
<reference evidence="3" key="1">
    <citation type="journal article" date="2019" name="Int. J. Syst. Evol. Microbiol.">
        <title>The Global Catalogue of Microorganisms (GCM) 10K type strain sequencing project: providing services to taxonomists for standard genome sequencing and annotation.</title>
        <authorList>
            <consortium name="The Broad Institute Genomics Platform"/>
            <consortium name="The Broad Institute Genome Sequencing Center for Infectious Disease"/>
            <person name="Wu L."/>
            <person name="Ma J."/>
        </authorList>
    </citation>
    <scope>NUCLEOTIDE SEQUENCE [LARGE SCALE GENOMIC DNA]</scope>
    <source>
        <strain evidence="3">JCM 31405</strain>
    </source>
</reference>
<evidence type="ECO:0000313" key="3">
    <source>
        <dbReference type="Proteomes" id="UP000644548"/>
    </source>
</evidence>
<protein>
    <recommendedName>
        <fullName evidence="4">ABC transporter permease</fullName>
    </recommendedName>
</protein>
<feature type="transmembrane region" description="Helical" evidence="1">
    <location>
        <begin position="546"/>
        <end position="569"/>
    </location>
</feature>
<evidence type="ECO:0000313" key="2">
    <source>
        <dbReference type="EMBL" id="GGS06245.1"/>
    </source>
</evidence>
<organism evidence="2 3">
    <name type="scientific">Deinococcus sedimenti</name>
    <dbReference type="NCBI Taxonomy" id="1867090"/>
    <lineage>
        <taxon>Bacteria</taxon>
        <taxon>Thermotogati</taxon>
        <taxon>Deinococcota</taxon>
        <taxon>Deinococci</taxon>
        <taxon>Deinococcales</taxon>
        <taxon>Deinococcaceae</taxon>
        <taxon>Deinococcus</taxon>
    </lineage>
</organism>
<accession>A0ABQ2S7V5</accession>
<dbReference type="InterPro" id="IPR043748">
    <property type="entry name" value="DUF5693"/>
</dbReference>
<keyword evidence="1" id="KW-0812">Transmembrane</keyword>